<dbReference type="InterPro" id="IPR045493">
    <property type="entry name" value="DUF6435"/>
</dbReference>
<protein>
    <submittedName>
        <fullName evidence="1">Lacal_2735 family protein</fullName>
    </submittedName>
</protein>
<evidence type="ECO:0000313" key="1">
    <source>
        <dbReference type="EMBL" id="KAA1194007.1"/>
    </source>
</evidence>
<organism evidence="1 2">
    <name type="scientific">Pseudohalioglobus sediminis</name>
    <dbReference type="NCBI Taxonomy" id="2606449"/>
    <lineage>
        <taxon>Bacteria</taxon>
        <taxon>Pseudomonadati</taxon>
        <taxon>Pseudomonadota</taxon>
        <taxon>Gammaproteobacteria</taxon>
        <taxon>Cellvibrionales</taxon>
        <taxon>Halieaceae</taxon>
        <taxon>Pseudohalioglobus</taxon>
    </lineage>
</organism>
<sequence length="59" mass="6559">MFGLFNRSPEKKLQADYEKLSTAAFEAQRNGNIRLYSSLTAEAELVRQKLEALKSPGAA</sequence>
<name>A0A5B0X671_9GAMM</name>
<dbReference type="AlphaFoldDB" id="A0A5B0X671"/>
<reference evidence="1 2" key="1">
    <citation type="submission" date="2019-09" db="EMBL/GenBank/DDBJ databases">
        <authorList>
            <person name="Chen X.-Y."/>
        </authorList>
    </citation>
    <scope>NUCLEOTIDE SEQUENCE [LARGE SCALE GENOMIC DNA]</scope>
    <source>
        <strain evidence="1 2">NY5</strain>
    </source>
</reference>
<dbReference type="NCBIfam" id="NF033487">
    <property type="entry name" value="Lacal_2735_fam"/>
    <property type="match status" value="1"/>
</dbReference>
<dbReference type="EMBL" id="VTUX01000001">
    <property type="protein sequence ID" value="KAA1194007.1"/>
    <property type="molecule type" value="Genomic_DNA"/>
</dbReference>
<comment type="caution">
    <text evidence="1">The sequence shown here is derived from an EMBL/GenBank/DDBJ whole genome shotgun (WGS) entry which is preliminary data.</text>
</comment>
<dbReference type="Pfam" id="PF20027">
    <property type="entry name" value="DUF6435"/>
    <property type="match status" value="1"/>
</dbReference>
<accession>A0A5B0X671</accession>
<dbReference type="RefSeq" id="WP_149609476.1">
    <property type="nucleotide sequence ID" value="NZ_VTUX01000001.1"/>
</dbReference>
<dbReference type="Proteomes" id="UP000323708">
    <property type="component" value="Unassembled WGS sequence"/>
</dbReference>
<evidence type="ECO:0000313" key="2">
    <source>
        <dbReference type="Proteomes" id="UP000323708"/>
    </source>
</evidence>
<keyword evidence="2" id="KW-1185">Reference proteome</keyword>
<proteinExistence type="predicted"/>
<gene>
    <name evidence="1" type="ORF">F0M18_00755</name>
</gene>